<gene>
    <name evidence="1" type="ORF">LPJ61_006725</name>
</gene>
<evidence type="ECO:0000313" key="2">
    <source>
        <dbReference type="Proteomes" id="UP001143981"/>
    </source>
</evidence>
<name>A0A9W7XSK9_9FUNG</name>
<accession>A0A9W7XSK9</accession>
<evidence type="ECO:0000313" key="1">
    <source>
        <dbReference type="EMBL" id="KAJ1718265.1"/>
    </source>
</evidence>
<feature type="non-terminal residue" evidence="1">
    <location>
        <position position="1"/>
    </location>
</feature>
<keyword evidence="2" id="KW-1185">Reference proteome</keyword>
<dbReference type="AlphaFoldDB" id="A0A9W7XSK9"/>
<organism evidence="1 2">
    <name type="scientific">Coemansia biformis</name>
    <dbReference type="NCBI Taxonomy" id="1286918"/>
    <lineage>
        <taxon>Eukaryota</taxon>
        <taxon>Fungi</taxon>
        <taxon>Fungi incertae sedis</taxon>
        <taxon>Zoopagomycota</taxon>
        <taxon>Kickxellomycotina</taxon>
        <taxon>Kickxellomycetes</taxon>
        <taxon>Kickxellales</taxon>
        <taxon>Kickxellaceae</taxon>
        <taxon>Coemansia</taxon>
    </lineage>
</organism>
<proteinExistence type="predicted"/>
<comment type="caution">
    <text evidence="1">The sequence shown here is derived from an EMBL/GenBank/DDBJ whole genome shotgun (WGS) entry which is preliminary data.</text>
</comment>
<protein>
    <submittedName>
        <fullName evidence="1">Uncharacterized protein</fullName>
    </submittedName>
</protein>
<sequence length="97" mass="10528">PELVEQITRLADEAYDSARGRADWEAVAKKAGLPLVECLGHFDAASSSHTIRSLPGLADWSEEELLALKGVVVSFPAMLSEEAWVLLAVYMNVGRSD</sequence>
<dbReference type="EMBL" id="JANBOI010003616">
    <property type="protein sequence ID" value="KAJ1718265.1"/>
    <property type="molecule type" value="Genomic_DNA"/>
</dbReference>
<feature type="non-terminal residue" evidence="1">
    <location>
        <position position="97"/>
    </location>
</feature>
<dbReference type="Proteomes" id="UP001143981">
    <property type="component" value="Unassembled WGS sequence"/>
</dbReference>
<dbReference type="OrthoDB" id="2143914at2759"/>
<reference evidence="1" key="1">
    <citation type="submission" date="2022-07" db="EMBL/GenBank/DDBJ databases">
        <title>Phylogenomic reconstructions and comparative analyses of Kickxellomycotina fungi.</title>
        <authorList>
            <person name="Reynolds N.K."/>
            <person name="Stajich J.E."/>
            <person name="Barry K."/>
            <person name="Grigoriev I.V."/>
            <person name="Crous P."/>
            <person name="Smith M.E."/>
        </authorList>
    </citation>
    <scope>NUCLEOTIDE SEQUENCE</scope>
    <source>
        <strain evidence="1">BCRC 34381</strain>
    </source>
</reference>